<feature type="transmembrane region" description="Helical" evidence="1">
    <location>
        <begin position="118"/>
        <end position="143"/>
    </location>
</feature>
<evidence type="ECO:0000313" key="2">
    <source>
        <dbReference type="EMBL" id="SDN59456.1"/>
    </source>
</evidence>
<dbReference type="OrthoDB" id="1860578at2"/>
<name>A0A1H0CNG6_9FIRM</name>
<feature type="transmembrane region" description="Helical" evidence="1">
    <location>
        <begin position="155"/>
        <end position="177"/>
    </location>
</feature>
<feature type="transmembrane region" description="Helical" evidence="1">
    <location>
        <begin position="318"/>
        <end position="341"/>
    </location>
</feature>
<proteinExistence type="predicted"/>
<dbReference type="STRING" id="258515.SAMN05192585_12415"/>
<evidence type="ECO:0000256" key="1">
    <source>
        <dbReference type="SAM" id="Phobius"/>
    </source>
</evidence>
<gene>
    <name evidence="2" type="ORF">SAMN05192585_12415</name>
</gene>
<organism evidence="2 3">
    <name type="scientific">Acetanaerobacterium elongatum</name>
    <dbReference type="NCBI Taxonomy" id="258515"/>
    <lineage>
        <taxon>Bacteria</taxon>
        <taxon>Bacillati</taxon>
        <taxon>Bacillota</taxon>
        <taxon>Clostridia</taxon>
        <taxon>Eubacteriales</taxon>
        <taxon>Oscillospiraceae</taxon>
        <taxon>Acetanaerobacterium</taxon>
    </lineage>
</organism>
<accession>A0A1H0CNG6</accession>
<keyword evidence="3" id="KW-1185">Reference proteome</keyword>
<feature type="transmembrane region" description="Helical" evidence="1">
    <location>
        <begin position="184"/>
        <end position="205"/>
    </location>
</feature>
<evidence type="ECO:0000313" key="3">
    <source>
        <dbReference type="Proteomes" id="UP000199182"/>
    </source>
</evidence>
<feature type="transmembrane region" description="Helical" evidence="1">
    <location>
        <begin position="353"/>
        <end position="376"/>
    </location>
</feature>
<feature type="transmembrane region" description="Helical" evidence="1">
    <location>
        <begin position="293"/>
        <end position="312"/>
    </location>
</feature>
<keyword evidence="1" id="KW-0472">Membrane</keyword>
<keyword evidence="1" id="KW-1133">Transmembrane helix</keyword>
<feature type="transmembrane region" description="Helical" evidence="1">
    <location>
        <begin position="20"/>
        <end position="44"/>
    </location>
</feature>
<sequence>MTSARSWTNRRGLGLYLHTVKGHIGLMVAFFLLLTLTGPLPYTISSLSVLAQMRNGGLIGASSGSIYASQYPQENLFAFLIITLIGSLVIGLITTAYMHNRSAMDLYGALPIKRQHLLLSKALAGVTVILIPYILSTSLLFVAQGVLQAYKVDTLQWMISFGSFAVYAIGVYIICVFSAVTTGAVFDTAVFTLALCGAPSIILLLDRMFTQIALIGYQTADDMNTIILGLSPVASSVARLFDNSVIGQNSYVIRSFIIWPIAIALLAWAALALYQRRRTEIAGTSKPSGVLQIIMKLMAANIAGILTAALFAETLNNTWPMATAGFLIGAFVAYFVAEAVLARGFKTFKKMLLQFAAVAAVILTFTGILYTGAFGYSGYVPKEDEVKDVNISYNGAAEFMYKFFPTADWQDTGFTEPEVIRQVILAHQAITTSQQFGRLNLNRNNPSASADGILNTSTQITYTLKNGQTVKRLFSATPVEAREKIYALNGLAAFRAKTNIASYLKPEDIISVTRSDFTFAQEQPITRLNKEQATELLKALKDDEAAQSFEQVMSPPSRELFTMVLNYTVTYTDTEGGKHQELQTGNVAIAPWYKNTIAALRNIGWDITEVPDYSAVTGAYILQPEVNLWRYWESYASEQTGGQVSTTDGLLPTSELYQQALYSKDQYYKEYGTVPITDGQTYDANMLDYYLKGRITDKAQIEALANACVKRYLAQPGERIYTVAFEAPVSSLPSVNNGISSNMMIFLLPESKAPAFINELPFLNFEKNQTAGTTVAQSTGTEYLTPEQKEKAFQQMVEAQKN</sequence>
<protein>
    <recommendedName>
        <fullName evidence="4">ABC-2 type transport system permease protein</fullName>
    </recommendedName>
</protein>
<dbReference type="RefSeq" id="WP_092641213.1">
    <property type="nucleotide sequence ID" value="NZ_FNID01000024.1"/>
</dbReference>
<reference evidence="2 3" key="1">
    <citation type="submission" date="2016-10" db="EMBL/GenBank/DDBJ databases">
        <authorList>
            <person name="de Groot N.N."/>
        </authorList>
    </citation>
    <scope>NUCLEOTIDE SEQUENCE [LARGE SCALE GENOMIC DNA]</scope>
    <source>
        <strain evidence="2 3">CGMCC 1.5012</strain>
    </source>
</reference>
<feature type="transmembrane region" description="Helical" evidence="1">
    <location>
        <begin position="251"/>
        <end position="273"/>
    </location>
</feature>
<dbReference type="Proteomes" id="UP000199182">
    <property type="component" value="Unassembled WGS sequence"/>
</dbReference>
<dbReference type="EMBL" id="FNID01000024">
    <property type="protein sequence ID" value="SDN59456.1"/>
    <property type="molecule type" value="Genomic_DNA"/>
</dbReference>
<dbReference type="AlphaFoldDB" id="A0A1H0CNG6"/>
<feature type="transmembrane region" description="Helical" evidence="1">
    <location>
        <begin position="76"/>
        <end position="97"/>
    </location>
</feature>
<keyword evidence="1" id="KW-0812">Transmembrane</keyword>
<evidence type="ECO:0008006" key="4">
    <source>
        <dbReference type="Google" id="ProtNLM"/>
    </source>
</evidence>